<feature type="domain" description="Transcriptional coactivator p15 (PC4) C-terminal" evidence="8">
    <location>
        <begin position="105"/>
        <end position="154"/>
    </location>
</feature>
<reference evidence="9" key="1">
    <citation type="journal article" date="2018" name="Genome Biol. Evol.">
        <title>Genomics and development of Lentinus tigrinus, a white-rot wood-decaying mushroom with dimorphic fruiting bodies.</title>
        <authorList>
            <person name="Wu B."/>
            <person name="Xu Z."/>
            <person name="Knudson A."/>
            <person name="Carlson A."/>
            <person name="Chen N."/>
            <person name="Kovaka S."/>
            <person name="LaButti K."/>
            <person name="Lipzen A."/>
            <person name="Pennachio C."/>
            <person name="Riley R."/>
            <person name="Schakwitz W."/>
            <person name="Umezawa K."/>
            <person name="Ohm R.A."/>
            <person name="Grigoriev I.V."/>
            <person name="Nagy L.G."/>
            <person name="Gibbons J."/>
            <person name="Hibbett D."/>
        </authorList>
    </citation>
    <scope>NUCLEOTIDE SEQUENCE [LARGE SCALE GENOMIC DNA]</scope>
    <source>
        <strain evidence="9">ALCF2SS1-6</strain>
    </source>
</reference>
<sequence length="168" mass="18729">MVKRKAAAVSSDDDETYQRVAESESPERPLQTARRSGKKSKIHSRKDDSDDSEEEIPIAKSVKKPKVAAKPSSVKKPKAPAKEILGNDMGDADVGVNERGERYVDLGKKKRATVTTFKGGLYLDVREFWGDEGDFKPGKKGIMLNKEQWETLKKSSDVIDLFFAKAKK</sequence>
<evidence type="ECO:0000256" key="3">
    <source>
        <dbReference type="ARBA" id="ARBA00023015"/>
    </source>
</evidence>
<evidence type="ECO:0000256" key="7">
    <source>
        <dbReference type="SAM" id="MobiDB-lite"/>
    </source>
</evidence>
<evidence type="ECO:0000256" key="1">
    <source>
        <dbReference type="ARBA" id="ARBA00004123"/>
    </source>
</evidence>
<protein>
    <submittedName>
        <fullName evidence="9">PC4-domain-containing protein</fullName>
    </submittedName>
</protein>
<dbReference type="GO" id="GO:0003677">
    <property type="term" value="F:DNA binding"/>
    <property type="evidence" value="ECO:0007669"/>
    <property type="project" value="UniProtKB-KW"/>
</dbReference>
<name>A0A5C2RS46_9APHY</name>
<evidence type="ECO:0000256" key="6">
    <source>
        <dbReference type="ARBA" id="ARBA00023242"/>
    </source>
</evidence>
<evidence type="ECO:0000256" key="2">
    <source>
        <dbReference type="ARBA" id="ARBA00009001"/>
    </source>
</evidence>
<evidence type="ECO:0000256" key="5">
    <source>
        <dbReference type="ARBA" id="ARBA00023163"/>
    </source>
</evidence>
<dbReference type="STRING" id="1328759.A0A5C2RS46"/>
<dbReference type="GO" id="GO:0003713">
    <property type="term" value="F:transcription coactivator activity"/>
    <property type="evidence" value="ECO:0007669"/>
    <property type="project" value="InterPro"/>
</dbReference>
<dbReference type="Pfam" id="PF02229">
    <property type="entry name" value="PC4"/>
    <property type="match status" value="1"/>
</dbReference>
<keyword evidence="4" id="KW-0238">DNA-binding</keyword>
<organism evidence="9 10">
    <name type="scientific">Lentinus tigrinus ALCF2SS1-6</name>
    <dbReference type="NCBI Taxonomy" id="1328759"/>
    <lineage>
        <taxon>Eukaryota</taxon>
        <taxon>Fungi</taxon>
        <taxon>Dikarya</taxon>
        <taxon>Basidiomycota</taxon>
        <taxon>Agaricomycotina</taxon>
        <taxon>Agaricomycetes</taxon>
        <taxon>Polyporales</taxon>
        <taxon>Polyporaceae</taxon>
        <taxon>Lentinus</taxon>
    </lineage>
</organism>
<gene>
    <name evidence="9" type="ORF">L227DRAFT_580879</name>
</gene>
<keyword evidence="6" id="KW-0539">Nucleus</keyword>
<dbReference type="InterPro" id="IPR009044">
    <property type="entry name" value="ssDNA-bd_transcriptional_reg"/>
</dbReference>
<comment type="subcellular location">
    <subcellularLocation>
        <location evidence="1">Nucleus</location>
    </subcellularLocation>
</comment>
<dbReference type="InterPro" id="IPR045125">
    <property type="entry name" value="Sub1/Tcp4-like"/>
</dbReference>
<evidence type="ECO:0000259" key="8">
    <source>
        <dbReference type="Pfam" id="PF02229"/>
    </source>
</evidence>
<comment type="similarity">
    <text evidence="2">Belongs to the transcriptional coactivator PC4 family.</text>
</comment>
<feature type="region of interest" description="Disordered" evidence="7">
    <location>
        <begin position="1"/>
        <end position="95"/>
    </location>
</feature>
<keyword evidence="3" id="KW-0805">Transcription regulation</keyword>
<dbReference type="InterPro" id="IPR003173">
    <property type="entry name" value="PC4_C"/>
</dbReference>
<dbReference type="SUPFAM" id="SSF54447">
    <property type="entry name" value="ssDNA-binding transcriptional regulator domain"/>
    <property type="match status" value="1"/>
</dbReference>
<dbReference type="GO" id="GO:0005634">
    <property type="term" value="C:nucleus"/>
    <property type="evidence" value="ECO:0007669"/>
    <property type="project" value="UniProtKB-SubCell"/>
</dbReference>
<dbReference type="PANTHER" id="PTHR13215">
    <property type="entry name" value="RNA POLYMERASE II TRANSCRIPTIONAL COACTIVATOR"/>
    <property type="match status" value="1"/>
</dbReference>
<dbReference type="GO" id="GO:0060261">
    <property type="term" value="P:positive regulation of transcription initiation by RNA polymerase II"/>
    <property type="evidence" value="ECO:0007669"/>
    <property type="project" value="InterPro"/>
</dbReference>
<dbReference type="OrthoDB" id="2505440at2759"/>
<feature type="compositionally biased region" description="Basic residues" evidence="7">
    <location>
        <begin position="35"/>
        <end position="44"/>
    </location>
</feature>
<feature type="compositionally biased region" description="Basic residues" evidence="7">
    <location>
        <begin position="61"/>
        <end position="79"/>
    </location>
</feature>
<dbReference type="AlphaFoldDB" id="A0A5C2RS46"/>
<keyword evidence="5" id="KW-0804">Transcription</keyword>
<dbReference type="Proteomes" id="UP000313359">
    <property type="component" value="Unassembled WGS sequence"/>
</dbReference>
<evidence type="ECO:0000256" key="4">
    <source>
        <dbReference type="ARBA" id="ARBA00023125"/>
    </source>
</evidence>
<keyword evidence="10" id="KW-1185">Reference proteome</keyword>
<proteinExistence type="inferred from homology"/>
<evidence type="ECO:0000313" key="9">
    <source>
        <dbReference type="EMBL" id="RPD53971.1"/>
    </source>
</evidence>
<evidence type="ECO:0000313" key="10">
    <source>
        <dbReference type="Proteomes" id="UP000313359"/>
    </source>
</evidence>
<dbReference type="EMBL" id="ML122312">
    <property type="protein sequence ID" value="RPD53971.1"/>
    <property type="molecule type" value="Genomic_DNA"/>
</dbReference>
<dbReference type="Gene3D" id="2.30.31.10">
    <property type="entry name" value="Transcriptional Coactivator Pc4, Chain A"/>
    <property type="match status" value="1"/>
</dbReference>
<accession>A0A5C2RS46</accession>